<evidence type="ECO:0000313" key="1">
    <source>
        <dbReference type="EMBL" id="SER49385.1"/>
    </source>
</evidence>
<dbReference type="STRING" id="1855383.SAMN05216548_12130"/>
<keyword evidence="2" id="KW-1185">Reference proteome</keyword>
<name>A0A1H9PNI2_9HYPH</name>
<sequence length="404" mass="45272">MYGRGKADDLYSVALSGKDFDGFWRRRRRWTLRNAIRRSRAANKRQRRLARDAELLIPYAKTPGLKNGGGKALVLADLSGGNGLSRAAQYEITQIRLSHDDVVTVDVSARMASRDAPITVDREQVYDVVILLCQPETYARVLPLFRPEQLAGAYRIGLWVWETPLFPSDWTFALDIVHEIWTPSAFVAAAIQRGTDLPVTLRPHAVRAPEVVEEVTRSAFGVPEGAFLGLAIMDLRSCPTRKNPWAHVEAWQRAFGSDPDCVLLLKVRLGKKSRIVEGELREMIELAGNIRILEQDMSDSEIAGFQRLADVYLSLHRSEGYGLNIHEFLLLDVPVVATDWSANAEYGPGFANYHPVKYRLEPYRDWTGHFGDDSFQWATADVDDAARTLRKIAAQRAPAIAGAC</sequence>
<reference evidence="1 2" key="1">
    <citation type="submission" date="2016-10" db="EMBL/GenBank/DDBJ databases">
        <authorList>
            <person name="de Groot N.N."/>
        </authorList>
    </citation>
    <scope>NUCLEOTIDE SEQUENCE [LARGE SCALE GENOMIC DNA]</scope>
    <source>
        <strain evidence="1 2">A52C2</strain>
    </source>
</reference>
<dbReference type="PANTHER" id="PTHR46656">
    <property type="entry name" value="PUTATIVE-RELATED"/>
    <property type="match status" value="1"/>
</dbReference>
<dbReference type="Gene3D" id="3.40.50.2000">
    <property type="entry name" value="Glycogen Phosphorylase B"/>
    <property type="match status" value="1"/>
</dbReference>
<dbReference type="CDD" id="cd01635">
    <property type="entry name" value="Glycosyltransferase_GTB-type"/>
    <property type="match status" value="1"/>
</dbReference>
<organism evidence="1 2">
    <name type="scientific">Faunimonas pinastri</name>
    <dbReference type="NCBI Taxonomy" id="1855383"/>
    <lineage>
        <taxon>Bacteria</taxon>
        <taxon>Pseudomonadati</taxon>
        <taxon>Pseudomonadota</taxon>
        <taxon>Alphaproteobacteria</taxon>
        <taxon>Hyphomicrobiales</taxon>
        <taxon>Afifellaceae</taxon>
        <taxon>Faunimonas</taxon>
    </lineage>
</organism>
<dbReference type="AlphaFoldDB" id="A0A1H9PNI2"/>
<protein>
    <submittedName>
        <fullName evidence="1">Uncharacterized protein</fullName>
    </submittedName>
</protein>
<dbReference type="Proteomes" id="UP000199647">
    <property type="component" value="Unassembled WGS sequence"/>
</dbReference>
<proteinExistence type="predicted"/>
<dbReference type="EMBL" id="FOFG01000021">
    <property type="protein sequence ID" value="SER49385.1"/>
    <property type="molecule type" value="Genomic_DNA"/>
</dbReference>
<accession>A0A1H9PNI2</accession>
<dbReference type="PANTHER" id="PTHR46656:SF3">
    <property type="entry name" value="PUTATIVE-RELATED"/>
    <property type="match status" value="1"/>
</dbReference>
<dbReference type="SUPFAM" id="SSF53756">
    <property type="entry name" value="UDP-Glycosyltransferase/glycogen phosphorylase"/>
    <property type="match status" value="1"/>
</dbReference>
<dbReference type="RefSeq" id="WP_092499539.1">
    <property type="nucleotide sequence ID" value="NZ_FOFG01000021.1"/>
</dbReference>
<dbReference type="OrthoDB" id="8049568at2"/>
<evidence type="ECO:0000313" key="2">
    <source>
        <dbReference type="Proteomes" id="UP000199647"/>
    </source>
</evidence>
<gene>
    <name evidence="1" type="ORF">SAMN05216548_12130</name>
</gene>